<dbReference type="SUPFAM" id="SSF111384">
    <property type="entry name" value="OmpH-like"/>
    <property type="match status" value="1"/>
</dbReference>
<dbReference type="RefSeq" id="WP_150940546.1">
    <property type="nucleotide sequence ID" value="NZ_WAAT01000051.1"/>
</dbReference>
<accession>A0A6N6MB88</accession>
<dbReference type="Proteomes" id="UP000441333">
    <property type="component" value="Unassembled WGS sequence"/>
</dbReference>
<evidence type="ECO:0000256" key="2">
    <source>
        <dbReference type="ARBA" id="ARBA00022729"/>
    </source>
</evidence>
<name>A0A6N6MB88_9FLAO</name>
<dbReference type="EMBL" id="WAAT01000051">
    <property type="protein sequence ID" value="KAB1066775.1"/>
    <property type="molecule type" value="Genomic_DNA"/>
</dbReference>
<evidence type="ECO:0000313" key="4">
    <source>
        <dbReference type="Proteomes" id="UP000441333"/>
    </source>
</evidence>
<sequence>MKNIFYLVLLAVVLTSCQQQKIGFIDNGTVINGYQEKIDIEAAFQLKDDAFKKRADSIGQAFQTEAMESQKKAQDLARTSPQKAQEIMGGLQQKQQMLQQQMQIEQQAITKDFQNQIDSVIVKVKAFAHDYGKDNGYTFILGTSDAAASVLYGDEKQDLTQTVLEALNANYTNE</sequence>
<keyword evidence="4" id="KW-1185">Reference proteome</keyword>
<reference evidence="3 4" key="1">
    <citation type="submission" date="2019-09" db="EMBL/GenBank/DDBJ databases">
        <authorList>
            <person name="Cao W.R."/>
        </authorList>
    </citation>
    <scope>NUCLEOTIDE SEQUENCE [LARGE SCALE GENOMIC DNA]</scope>
    <source>
        <strain evidence="3 4">B1N29</strain>
    </source>
</reference>
<dbReference type="PANTHER" id="PTHR35089:SF1">
    <property type="entry name" value="CHAPERONE PROTEIN SKP"/>
    <property type="match status" value="1"/>
</dbReference>
<keyword evidence="2" id="KW-0732">Signal</keyword>
<organism evidence="3 4">
    <name type="scientific">Pseudotamlana haliotis</name>
    <dbReference type="NCBI Taxonomy" id="2614804"/>
    <lineage>
        <taxon>Bacteria</taxon>
        <taxon>Pseudomonadati</taxon>
        <taxon>Bacteroidota</taxon>
        <taxon>Flavobacteriia</taxon>
        <taxon>Flavobacteriales</taxon>
        <taxon>Flavobacteriaceae</taxon>
        <taxon>Pseudotamlana</taxon>
    </lineage>
</organism>
<dbReference type="InterPro" id="IPR005632">
    <property type="entry name" value="Chaperone_Skp"/>
</dbReference>
<protein>
    <submittedName>
        <fullName evidence="3">OmpH family outer membrane protein</fullName>
    </submittedName>
</protein>
<dbReference type="Gene3D" id="3.30.910.20">
    <property type="entry name" value="Skp domain"/>
    <property type="match status" value="1"/>
</dbReference>
<dbReference type="SMART" id="SM00935">
    <property type="entry name" value="OmpH"/>
    <property type="match status" value="1"/>
</dbReference>
<dbReference type="GO" id="GO:0051082">
    <property type="term" value="F:unfolded protein binding"/>
    <property type="evidence" value="ECO:0007669"/>
    <property type="project" value="InterPro"/>
</dbReference>
<evidence type="ECO:0000256" key="1">
    <source>
        <dbReference type="ARBA" id="ARBA00009091"/>
    </source>
</evidence>
<gene>
    <name evidence="3" type="ORF">F6U93_13040</name>
</gene>
<comment type="similarity">
    <text evidence="1">Belongs to the Skp family.</text>
</comment>
<dbReference type="AlphaFoldDB" id="A0A6N6MB88"/>
<comment type="caution">
    <text evidence="3">The sequence shown here is derived from an EMBL/GenBank/DDBJ whole genome shotgun (WGS) entry which is preliminary data.</text>
</comment>
<dbReference type="GO" id="GO:0050821">
    <property type="term" value="P:protein stabilization"/>
    <property type="evidence" value="ECO:0007669"/>
    <property type="project" value="TreeGrafter"/>
</dbReference>
<dbReference type="PROSITE" id="PS51257">
    <property type="entry name" value="PROKAR_LIPOPROTEIN"/>
    <property type="match status" value="1"/>
</dbReference>
<proteinExistence type="inferred from homology"/>
<dbReference type="InterPro" id="IPR024930">
    <property type="entry name" value="Skp_dom_sf"/>
</dbReference>
<dbReference type="PANTHER" id="PTHR35089">
    <property type="entry name" value="CHAPERONE PROTEIN SKP"/>
    <property type="match status" value="1"/>
</dbReference>
<dbReference type="Pfam" id="PF03938">
    <property type="entry name" value="OmpH"/>
    <property type="match status" value="1"/>
</dbReference>
<evidence type="ECO:0000313" key="3">
    <source>
        <dbReference type="EMBL" id="KAB1066775.1"/>
    </source>
</evidence>
<dbReference type="GO" id="GO:0005829">
    <property type="term" value="C:cytosol"/>
    <property type="evidence" value="ECO:0007669"/>
    <property type="project" value="TreeGrafter"/>
</dbReference>